<dbReference type="GO" id="GO:0006814">
    <property type="term" value="P:sodium ion transport"/>
    <property type="evidence" value="ECO:0007669"/>
    <property type="project" value="UniProtKB-KW"/>
</dbReference>
<proteinExistence type="inferred from homology"/>
<comment type="similarity">
    <text evidence="2 11">Belongs to the sodium:solute symporter (SSF) (TC 2.A.21) family.</text>
</comment>
<feature type="transmembrane region" description="Helical" evidence="12">
    <location>
        <begin position="188"/>
        <end position="208"/>
    </location>
</feature>
<feature type="transmembrane region" description="Helical" evidence="12">
    <location>
        <begin position="429"/>
        <end position="451"/>
    </location>
</feature>
<dbReference type="Pfam" id="PF00474">
    <property type="entry name" value="SSF"/>
    <property type="match status" value="1"/>
</dbReference>
<keyword evidence="4" id="KW-1003">Cell membrane</keyword>
<evidence type="ECO:0000256" key="4">
    <source>
        <dbReference type="ARBA" id="ARBA00022475"/>
    </source>
</evidence>
<dbReference type="RefSeq" id="WP_075608225.1">
    <property type="nucleotide sequence ID" value="NZ_CP052766.1"/>
</dbReference>
<keyword evidence="5 12" id="KW-0812">Transmembrane</keyword>
<keyword evidence="9 12" id="KW-0472">Membrane</keyword>
<dbReference type="CDD" id="cd11493">
    <property type="entry name" value="SLC5sbd_NIS-like_u1"/>
    <property type="match status" value="1"/>
</dbReference>
<dbReference type="PROSITE" id="PS50283">
    <property type="entry name" value="NA_SOLUT_SYMP_3"/>
    <property type="match status" value="1"/>
</dbReference>
<evidence type="ECO:0000256" key="1">
    <source>
        <dbReference type="ARBA" id="ARBA00004651"/>
    </source>
</evidence>
<keyword evidence="3" id="KW-0813">Transport</keyword>
<keyword evidence="14" id="KW-1185">Reference proteome</keyword>
<keyword evidence="8" id="KW-0406">Ion transport</keyword>
<protein>
    <submittedName>
        <fullName evidence="13">Sodium/solute symporter</fullName>
    </submittedName>
</protein>
<sequence>MLSQYAFADILVLFLYALTLFASGWLFSRKNRSADDYFLGGRAIPMWMVAISVLATSQSAATFLGGPDQGYRNDLTYLATNIGAFIAAFFVAIFLIPKFYQNRVYTVYELLEKRFGAQAKRQAGLMYLFGRVFASGARLYMAALAVAMILFGNIESSSVILSTLIITLVGLAYTVYGGIRTVIYSDVLQAFIYVAAACAVIIVLYNAIPVGMEGIIAALQHPAPGEPSKLRVINTSLDFSPDGVFSLWSVLTGFVLLNIAAFGLDQDMTQRVLTCKSAREGSKAMLMSVIMVIPVMLLFIIIGLLLYLYYQRPDIMAIASDGGPVPTFAGKPVTIFMYYVLTEIPAGVKGLVTVGIIAAALSTLNSGLNSMASVLVQDIYRPWRQQRSRIKLNEAHYVTAGRWAMAIVAAALGLMACLCYYWQQYTATPLLQFALGVMVFSYSGLLGVYFVTLFSNRGNSTSVMLALVVGFCVPLLMQPYVMTLYLPESMQISIGFTWQLVIGTALATLICIAGTSSPATPTNKLA</sequence>
<evidence type="ECO:0000256" key="5">
    <source>
        <dbReference type="ARBA" id="ARBA00022692"/>
    </source>
</evidence>
<feature type="transmembrane region" description="Helical" evidence="12">
    <location>
        <begin position="397"/>
        <end position="423"/>
    </location>
</feature>
<dbReference type="Gene3D" id="1.20.1730.10">
    <property type="entry name" value="Sodium/glucose cotransporter"/>
    <property type="match status" value="1"/>
</dbReference>
<dbReference type="AlphaFoldDB" id="A0A6M4MBC9"/>
<feature type="transmembrane region" description="Helical" evidence="12">
    <location>
        <begin position="6"/>
        <end position="27"/>
    </location>
</feature>
<organism evidence="13 14">
    <name type="scientific">Alteromonas pelagimontana</name>
    <dbReference type="NCBI Taxonomy" id="1858656"/>
    <lineage>
        <taxon>Bacteria</taxon>
        <taxon>Pseudomonadati</taxon>
        <taxon>Pseudomonadota</taxon>
        <taxon>Gammaproteobacteria</taxon>
        <taxon>Alteromonadales</taxon>
        <taxon>Alteromonadaceae</taxon>
        <taxon>Alteromonas/Salinimonas group</taxon>
        <taxon>Alteromonas</taxon>
    </lineage>
</organism>
<dbReference type="KEGG" id="apel:CA267_006590"/>
<evidence type="ECO:0000256" key="12">
    <source>
        <dbReference type="SAM" id="Phobius"/>
    </source>
</evidence>
<evidence type="ECO:0000256" key="6">
    <source>
        <dbReference type="ARBA" id="ARBA00022989"/>
    </source>
</evidence>
<feature type="transmembrane region" description="Helical" evidence="12">
    <location>
        <begin position="77"/>
        <end position="96"/>
    </location>
</feature>
<dbReference type="Proteomes" id="UP000219285">
    <property type="component" value="Chromosome"/>
</dbReference>
<dbReference type="PANTHER" id="PTHR42985">
    <property type="entry name" value="SODIUM-COUPLED MONOCARBOXYLATE TRANSPORTER"/>
    <property type="match status" value="1"/>
</dbReference>
<reference evidence="14" key="1">
    <citation type="submission" date="2014-12" db="EMBL/GenBank/DDBJ databases">
        <title>Complete genome sequence of a multi-drug resistant Klebsiella pneumoniae.</title>
        <authorList>
            <person name="Hua X."/>
            <person name="Chen Q."/>
            <person name="Li X."/>
            <person name="Feng Y."/>
            <person name="Ruan Z."/>
            <person name="Yu Y."/>
        </authorList>
    </citation>
    <scope>NUCLEOTIDE SEQUENCE [LARGE SCALE GENOMIC DNA]</scope>
    <source>
        <strain evidence="14">5.12</strain>
    </source>
</reference>
<evidence type="ECO:0000256" key="9">
    <source>
        <dbReference type="ARBA" id="ARBA00023136"/>
    </source>
</evidence>
<evidence type="ECO:0000256" key="7">
    <source>
        <dbReference type="ARBA" id="ARBA00023053"/>
    </source>
</evidence>
<accession>A0A6M4MBC9</accession>
<feature type="transmembrane region" description="Helical" evidence="12">
    <location>
        <begin position="463"/>
        <end position="486"/>
    </location>
</feature>
<evidence type="ECO:0000313" key="14">
    <source>
        <dbReference type="Proteomes" id="UP000219285"/>
    </source>
</evidence>
<feature type="transmembrane region" description="Helical" evidence="12">
    <location>
        <begin position="245"/>
        <end position="264"/>
    </location>
</feature>
<gene>
    <name evidence="13" type="ORF">CA267_006590</name>
</gene>
<evidence type="ECO:0000256" key="3">
    <source>
        <dbReference type="ARBA" id="ARBA00022448"/>
    </source>
</evidence>
<evidence type="ECO:0000256" key="2">
    <source>
        <dbReference type="ARBA" id="ARBA00006434"/>
    </source>
</evidence>
<feature type="transmembrane region" description="Helical" evidence="12">
    <location>
        <begin position="157"/>
        <end position="176"/>
    </location>
</feature>
<keyword evidence="7" id="KW-0915">Sodium</keyword>
<dbReference type="EMBL" id="CP052766">
    <property type="protein sequence ID" value="QJR80463.1"/>
    <property type="molecule type" value="Genomic_DNA"/>
</dbReference>
<feature type="transmembrane region" description="Helical" evidence="12">
    <location>
        <begin position="39"/>
        <end position="57"/>
    </location>
</feature>
<comment type="subcellular location">
    <subcellularLocation>
        <location evidence="1">Cell membrane</location>
        <topology evidence="1">Multi-pass membrane protein</topology>
    </subcellularLocation>
</comment>
<dbReference type="OrthoDB" id="9803348at2"/>
<evidence type="ECO:0000256" key="8">
    <source>
        <dbReference type="ARBA" id="ARBA00023065"/>
    </source>
</evidence>
<dbReference type="PANTHER" id="PTHR42985:SF47">
    <property type="entry name" value="INTEGRAL MEMBRANE TRANSPORT PROTEIN"/>
    <property type="match status" value="1"/>
</dbReference>
<dbReference type="GO" id="GO:0005886">
    <property type="term" value="C:plasma membrane"/>
    <property type="evidence" value="ECO:0007669"/>
    <property type="project" value="UniProtKB-SubCell"/>
</dbReference>
<evidence type="ECO:0000256" key="11">
    <source>
        <dbReference type="RuleBase" id="RU362091"/>
    </source>
</evidence>
<dbReference type="NCBIfam" id="TIGR00813">
    <property type="entry name" value="sss"/>
    <property type="match status" value="1"/>
</dbReference>
<keyword evidence="10" id="KW-0739">Sodium transport</keyword>
<feature type="transmembrane region" description="Helical" evidence="12">
    <location>
        <begin position="285"/>
        <end position="310"/>
    </location>
</feature>
<name>A0A6M4MBC9_9ALTE</name>
<dbReference type="GO" id="GO:0015293">
    <property type="term" value="F:symporter activity"/>
    <property type="evidence" value="ECO:0007669"/>
    <property type="project" value="TreeGrafter"/>
</dbReference>
<feature type="transmembrane region" description="Helical" evidence="12">
    <location>
        <begin position="128"/>
        <end position="151"/>
    </location>
</feature>
<reference evidence="13 14" key="2">
    <citation type="submission" date="2020-04" db="EMBL/GenBank/DDBJ databases">
        <title>Complete genome sequence of Alteromonas pelagimontana 5.12T.</title>
        <authorList>
            <person name="Sinha R.K."/>
            <person name="Krishnan K.P."/>
            <person name="Kurian J.P."/>
        </authorList>
    </citation>
    <scope>NUCLEOTIDE SEQUENCE [LARGE SCALE GENOMIC DNA]</scope>
    <source>
        <strain evidence="13 14">5.12</strain>
    </source>
</reference>
<dbReference type="InterPro" id="IPR038377">
    <property type="entry name" value="Na/Glc_symporter_sf"/>
</dbReference>
<keyword evidence="6 12" id="KW-1133">Transmembrane helix</keyword>
<evidence type="ECO:0000256" key="10">
    <source>
        <dbReference type="ARBA" id="ARBA00023201"/>
    </source>
</evidence>
<dbReference type="InterPro" id="IPR001734">
    <property type="entry name" value="Na/solute_symporter"/>
</dbReference>
<evidence type="ECO:0000313" key="13">
    <source>
        <dbReference type="EMBL" id="QJR80463.1"/>
    </source>
</evidence>
<dbReference type="InterPro" id="IPR051163">
    <property type="entry name" value="Sodium:Solute_Symporter_SSF"/>
</dbReference>
<feature type="transmembrane region" description="Helical" evidence="12">
    <location>
        <begin position="492"/>
        <end position="514"/>
    </location>
</feature>
<feature type="transmembrane region" description="Helical" evidence="12">
    <location>
        <begin position="351"/>
        <end position="376"/>
    </location>
</feature>